<evidence type="ECO:0000313" key="1">
    <source>
        <dbReference type="EMBL" id="GMT31206.1"/>
    </source>
</evidence>
<feature type="non-terminal residue" evidence="1">
    <location>
        <position position="127"/>
    </location>
</feature>
<reference evidence="1" key="1">
    <citation type="submission" date="2023-10" db="EMBL/GenBank/DDBJ databases">
        <title>Genome assembly of Pristionchus species.</title>
        <authorList>
            <person name="Yoshida K."/>
            <person name="Sommer R.J."/>
        </authorList>
    </citation>
    <scope>NUCLEOTIDE SEQUENCE</scope>
    <source>
        <strain evidence="1">RS5133</strain>
    </source>
</reference>
<keyword evidence="2" id="KW-1185">Reference proteome</keyword>
<protein>
    <submittedName>
        <fullName evidence="1">Uncharacterized protein</fullName>
    </submittedName>
</protein>
<organism evidence="1 2">
    <name type="scientific">Pristionchus fissidentatus</name>
    <dbReference type="NCBI Taxonomy" id="1538716"/>
    <lineage>
        <taxon>Eukaryota</taxon>
        <taxon>Metazoa</taxon>
        <taxon>Ecdysozoa</taxon>
        <taxon>Nematoda</taxon>
        <taxon>Chromadorea</taxon>
        <taxon>Rhabditida</taxon>
        <taxon>Rhabditina</taxon>
        <taxon>Diplogasteromorpha</taxon>
        <taxon>Diplogasteroidea</taxon>
        <taxon>Neodiplogasteridae</taxon>
        <taxon>Pristionchus</taxon>
    </lineage>
</organism>
<gene>
    <name evidence="1" type="ORF">PFISCL1PPCAC_22503</name>
</gene>
<proteinExistence type="predicted"/>
<comment type="caution">
    <text evidence="1">The sequence shown here is derived from an EMBL/GenBank/DDBJ whole genome shotgun (WGS) entry which is preliminary data.</text>
</comment>
<accession>A0AAV5WJX2</accession>
<dbReference type="AlphaFoldDB" id="A0AAV5WJX2"/>
<dbReference type="EMBL" id="BTSY01000006">
    <property type="protein sequence ID" value="GMT31206.1"/>
    <property type="molecule type" value="Genomic_DNA"/>
</dbReference>
<sequence>VVAAEQEERLRVAQLVPEQEEDRLQVVLASVNVVAQEEVVGGGWKASLVEESEQIGELTVNVSADLDGRLDFDEGRLLEEKGARLVSDVGDLSWTDLRRQWLILVCRPEHALDQHFRIDLDGNDWKV</sequence>
<dbReference type="Proteomes" id="UP001432322">
    <property type="component" value="Unassembled WGS sequence"/>
</dbReference>
<evidence type="ECO:0000313" key="2">
    <source>
        <dbReference type="Proteomes" id="UP001432322"/>
    </source>
</evidence>
<name>A0AAV5WJX2_9BILA</name>
<feature type="non-terminal residue" evidence="1">
    <location>
        <position position="1"/>
    </location>
</feature>